<dbReference type="EMBL" id="CADEAL010001806">
    <property type="protein sequence ID" value="CAB1435764.1"/>
    <property type="molecule type" value="Genomic_DNA"/>
</dbReference>
<evidence type="ECO:0000313" key="3">
    <source>
        <dbReference type="Proteomes" id="UP001153269"/>
    </source>
</evidence>
<evidence type="ECO:0000256" key="1">
    <source>
        <dbReference type="SAM" id="MobiDB-lite"/>
    </source>
</evidence>
<dbReference type="AlphaFoldDB" id="A0A9N7UNJ7"/>
<sequence length="125" mass="13296">MSDMNNALDEIHTSRGLGEKAEIFQSGRGNVSGFPSPALIPLRAPLPTPNAQKTGITPCKGNRSNKEGEESFSSPVPNPFPELIPSTLPHFVSECLLPWTKSSATQVSVPLTVVEGAGDTKRDIV</sequence>
<organism evidence="2 3">
    <name type="scientific">Pleuronectes platessa</name>
    <name type="common">European plaice</name>
    <dbReference type="NCBI Taxonomy" id="8262"/>
    <lineage>
        <taxon>Eukaryota</taxon>
        <taxon>Metazoa</taxon>
        <taxon>Chordata</taxon>
        <taxon>Craniata</taxon>
        <taxon>Vertebrata</taxon>
        <taxon>Euteleostomi</taxon>
        <taxon>Actinopterygii</taxon>
        <taxon>Neopterygii</taxon>
        <taxon>Teleostei</taxon>
        <taxon>Neoteleostei</taxon>
        <taxon>Acanthomorphata</taxon>
        <taxon>Carangaria</taxon>
        <taxon>Pleuronectiformes</taxon>
        <taxon>Pleuronectoidei</taxon>
        <taxon>Pleuronectidae</taxon>
        <taxon>Pleuronectes</taxon>
    </lineage>
</organism>
<evidence type="ECO:0000313" key="2">
    <source>
        <dbReference type="EMBL" id="CAB1435764.1"/>
    </source>
</evidence>
<reference evidence="2" key="1">
    <citation type="submission" date="2020-03" db="EMBL/GenBank/DDBJ databases">
        <authorList>
            <person name="Weist P."/>
        </authorList>
    </citation>
    <scope>NUCLEOTIDE SEQUENCE</scope>
</reference>
<proteinExistence type="predicted"/>
<protein>
    <submittedName>
        <fullName evidence="2">Uncharacterized protein</fullName>
    </submittedName>
</protein>
<dbReference type="Proteomes" id="UP001153269">
    <property type="component" value="Unassembled WGS sequence"/>
</dbReference>
<feature type="region of interest" description="Disordered" evidence="1">
    <location>
        <begin position="35"/>
        <end position="80"/>
    </location>
</feature>
<gene>
    <name evidence="2" type="ORF">PLEPLA_LOCUS23810</name>
</gene>
<accession>A0A9N7UNJ7</accession>
<name>A0A9N7UNJ7_PLEPL</name>
<keyword evidence="3" id="KW-1185">Reference proteome</keyword>
<comment type="caution">
    <text evidence="2">The sequence shown here is derived from an EMBL/GenBank/DDBJ whole genome shotgun (WGS) entry which is preliminary data.</text>
</comment>